<dbReference type="SMART" id="SM00184">
    <property type="entry name" value="RING"/>
    <property type="match status" value="1"/>
</dbReference>
<organism evidence="8 9">
    <name type="scientific">Polarella glacialis</name>
    <name type="common">Dinoflagellate</name>
    <dbReference type="NCBI Taxonomy" id="89957"/>
    <lineage>
        <taxon>Eukaryota</taxon>
        <taxon>Sar</taxon>
        <taxon>Alveolata</taxon>
        <taxon>Dinophyceae</taxon>
        <taxon>Suessiales</taxon>
        <taxon>Suessiaceae</taxon>
        <taxon>Polarella</taxon>
    </lineage>
</organism>
<evidence type="ECO:0000256" key="1">
    <source>
        <dbReference type="ARBA" id="ARBA00022741"/>
    </source>
</evidence>
<dbReference type="PANTHER" id="PTHR45626:SF26">
    <property type="entry name" value="FAMILY HELICASE, PUTATIVE (AFU_ORTHOLOGUE AFUA_2G09120)-RELATED"/>
    <property type="match status" value="1"/>
</dbReference>
<keyword evidence="4" id="KW-0067">ATP-binding</keyword>
<keyword evidence="5" id="KW-0862">Zinc</keyword>
<dbReference type="Pfam" id="PF00176">
    <property type="entry name" value="SNF2-rel_dom"/>
    <property type="match status" value="1"/>
</dbReference>
<name>A0A813G6X1_POLGL</name>
<dbReference type="InterPro" id="IPR000330">
    <property type="entry name" value="SNF2_N"/>
</dbReference>
<feature type="compositionally biased region" description="Low complexity" evidence="6">
    <location>
        <begin position="111"/>
        <end position="126"/>
    </location>
</feature>
<dbReference type="GO" id="GO:0004386">
    <property type="term" value="F:helicase activity"/>
    <property type="evidence" value="ECO:0007669"/>
    <property type="project" value="UniProtKB-KW"/>
</dbReference>
<feature type="domain" description="RING-type" evidence="7">
    <location>
        <begin position="846"/>
        <end position="887"/>
    </location>
</feature>
<accession>A0A813G6X1</accession>
<dbReference type="GO" id="GO:0008094">
    <property type="term" value="F:ATP-dependent activity, acting on DNA"/>
    <property type="evidence" value="ECO:0007669"/>
    <property type="project" value="TreeGrafter"/>
</dbReference>
<keyword evidence="9" id="KW-1185">Reference proteome</keyword>
<keyword evidence="1" id="KW-0547">Nucleotide-binding</keyword>
<dbReference type="InterPro" id="IPR001841">
    <property type="entry name" value="Znf_RING"/>
</dbReference>
<dbReference type="OMA" id="HAIARHI"/>
<dbReference type="InterPro" id="IPR013083">
    <property type="entry name" value="Znf_RING/FYVE/PHD"/>
</dbReference>
<evidence type="ECO:0000313" key="8">
    <source>
        <dbReference type="EMBL" id="CAE8618606.1"/>
    </source>
</evidence>
<proteinExistence type="predicted"/>
<dbReference type="GO" id="GO:0005634">
    <property type="term" value="C:nucleus"/>
    <property type="evidence" value="ECO:0007669"/>
    <property type="project" value="TreeGrafter"/>
</dbReference>
<protein>
    <recommendedName>
        <fullName evidence="7">RING-type domain-containing protein</fullName>
    </recommendedName>
</protein>
<dbReference type="PANTHER" id="PTHR45626">
    <property type="entry name" value="TRANSCRIPTION TERMINATION FACTOR 2-RELATED"/>
    <property type="match status" value="1"/>
</dbReference>
<reference evidence="8" key="1">
    <citation type="submission" date="2021-02" db="EMBL/GenBank/DDBJ databases">
        <authorList>
            <person name="Dougan E. K."/>
            <person name="Rhodes N."/>
            <person name="Thang M."/>
            <person name="Chan C."/>
        </authorList>
    </citation>
    <scope>NUCLEOTIDE SEQUENCE</scope>
</reference>
<dbReference type="SMART" id="SM00487">
    <property type="entry name" value="DEXDc"/>
    <property type="match status" value="1"/>
</dbReference>
<dbReference type="InterPro" id="IPR050628">
    <property type="entry name" value="SNF2_RAD54_helicase_TF"/>
</dbReference>
<dbReference type="Pfam" id="PF13639">
    <property type="entry name" value="zf-RING_2"/>
    <property type="match status" value="1"/>
</dbReference>
<dbReference type="GO" id="GO:0006281">
    <property type="term" value="P:DNA repair"/>
    <property type="evidence" value="ECO:0007669"/>
    <property type="project" value="TreeGrafter"/>
</dbReference>
<dbReference type="GO" id="GO:0016787">
    <property type="term" value="F:hydrolase activity"/>
    <property type="evidence" value="ECO:0007669"/>
    <property type="project" value="UniProtKB-KW"/>
</dbReference>
<keyword evidence="5" id="KW-0479">Metal-binding</keyword>
<evidence type="ECO:0000256" key="3">
    <source>
        <dbReference type="ARBA" id="ARBA00022806"/>
    </source>
</evidence>
<dbReference type="OrthoDB" id="9984778at2759"/>
<evidence type="ECO:0000256" key="6">
    <source>
        <dbReference type="SAM" id="MobiDB-lite"/>
    </source>
</evidence>
<dbReference type="SUPFAM" id="SSF57850">
    <property type="entry name" value="RING/U-box"/>
    <property type="match status" value="1"/>
</dbReference>
<dbReference type="Gene3D" id="3.40.50.300">
    <property type="entry name" value="P-loop containing nucleotide triphosphate hydrolases"/>
    <property type="match status" value="1"/>
</dbReference>
<dbReference type="EMBL" id="CAJNNV010026605">
    <property type="protein sequence ID" value="CAE8618606.1"/>
    <property type="molecule type" value="Genomic_DNA"/>
</dbReference>
<comment type="caution">
    <text evidence="8">The sequence shown here is derived from an EMBL/GenBank/DDBJ whole genome shotgun (WGS) entry which is preliminary data.</text>
</comment>
<evidence type="ECO:0000256" key="5">
    <source>
        <dbReference type="PROSITE-ProRule" id="PRU00175"/>
    </source>
</evidence>
<keyword evidence="2" id="KW-0378">Hydrolase</keyword>
<dbReference type="Proteomes" id="UP000654075">
    <property type="component" value="Unassembled WGS sequence"/>
</dbReference>
<sequence length="967" mass="106881">MDEAARGLLEAQLASLLELELSVARSALERCGYDLESAVGIAYEIQAGGGALHPAPQQQRDAPMPAFLRVDQRAGVDVLSHPSAFTLLAQAGSRIPVEDDHLSPWGLLELPSASSSSSSSGPSASSVQPQPALNGPSASVSSSSSGRPSSASRPYDAQQAARLAGLEASGLALQAGQAEQAARLAAQLGQRVPQAPRVHQPDLLVARPQKRARTEVNFSLKDNSADEAADNPPAFQVYALREEQGRSLAWMLRQEARGEADGMRGGLLVDKMGYGKTSTTIGLISLDNPWRRQNKSIVPAGYLRSKATLIVCPARLLRQWEGEFVKFLGESGCQIWYVEHAILKAGCLSCLLKRRRGTGDLRILVLETCRDLCAVTYKEYMEGFDVVLASVVLQSQANYKKCIDQMCTYRPKGKTGFDTDLRGMSLALRIQRLREVMKWVLVRKERLDNFQNLFTAPEVKASANYREAKFPVFELFWWHRVVFDEFHESESWEYRVRELTKALCATNRWGLSGTPPLGSSEAVADVAELMGYPDLCGAACMRRRVEIRNKPHWAYREELSSDSHQTGLRHEAQEFVDGYVRQNSSELVEAIRVVEHTELVEHTPEERVIYRQACHDHGIFDLSQSYDHVCLKVREALLQRCTHFSLRQDRSESMASAVQHLGDAKRERITAVERQLRVEAGRAVVFKTWPGAGQEALQASAVQHPGATAFLAELCGADVAVLQTECWESGLQVDLEMFDQNGHARMRPEVKLRQTLRESEYYANANQRHAVLHAVAKMSNKVAARALSELQVCDQACRGQQAVKDAIVAGLACLANFLDAAHRSFQFYEAQMRGICGNEGASTEECAICLDEMDDPRSLALLPCAHVFHSSCLRDVIAQRSKCPHCNLRVEAREVASVVMELGAQKSARQELTPLQRAHGSKLNAVADRLRRIRQEDPAAQVIVFVQWAALEFKVAAALNAHGLATS</sequence>
<dbReference type="GO" id="GO:0008270">
    <property type="term" value="F:zinc ion binding"/>
    <property type="evidence" value="ECO:0007669"/>
    <property type="project" value="UniProtKB-KW"/>
</dbReference>
<evidence type="ECO:0000256" key="4">
    <source>
        <dbReference type="ARBA" id="ARBA00022840"/>
    </source>
</evidence>
<dbReference type="Gene3D" id="3.30.40.10">
    <property type="entry name" value="Zinc/RING finger domain, C3HC4 (zinc finger)"/>
    <property type="match status" value="1"/>
</dbReference>
<evidence type="ECO:0000313" key="9">
    <source>
        <dbReference type="Proteomes" id="UP000654075"/>
    </source>
</evidence>
<dbReference type="GO" id="GO:0005524">
    <property type="term" value="F:ATP binding"/>
    <property type="evidence" value="ECO:0007669"/>
    <property type="project" value="UniProtKB-KW"/>
</dbReference>
<gene>
    <name evidence="8" type="ORF">PGLA1383_LOCUS36218</name>
</gene>
<dbReference type="PROSITE" id="PS50089">
    <property type="entry name" value="ZF_RING_2"/>
    <property type="match status" value="1"/>
</dbReference>
<keyword evidence="3" id="KW-0347">Helicase</keyword>
<evidence type="ECO:0000259" key="7">
    <source>
        <dbReference type="PROSITE" id="PS50089"/>
    </source>
</evidence>
<dbReference type="AlphaFoldDB" id="A0A813G6X1"/>
<dbReference type="SUPFAM" id="SSF52540">
    <property type="entry name" value="P-loop containing nucleoside triphosphate hydrolases"/>
    <property type="match status" value="1"/>
</dbReference>
<dbReference type="InterPro" id="IPR027417">
    <property type="entry name" value="P-loop_NTPase"/>
</dbReference>
<feature type="compositionally biased region" description="Low complexity" evidence="6">
    <location>
        <begin position="135"/>
        <end position="153"/>
    </location>
</feature>
<keyword evidence="5" id="KW-0863">Zinc-finger</keyword>
<dbReference type="InterPro" id="IPR014001">
    <property type="entry name" value="Helicase_ATP-bd"/>
</dbReference>
<feature type="region of interest" description="Disordered" evidence="6">
    <location>
        <begin position="111"/>
        <end position="158"/>
    </location>
</feature>
<evidence type="ECO:0000256" key="2">
    <source>
        <dbReference type="ARBA" id="ARBA00022801"/>
    </source>
</evidence>